<comment type="caution">
    <text evidence="2">The sequence shown here is derived from an EMBL/GenBank/DDBJ whole genome shotgun (WGS) entry which is preliminary data.</text>
</comment>
<dbReference type="Gene3D" id="1.10.10.10">
    <property type="entry name" value="Winged helix-like DNA-binding domain superfamily/Winged helix DNA-binding domain"/>
    <property type="match status" value="1"/>
</dbReference>
<keyword evidence="3" id="KW-1185">Reference proteome</keyword>
<dbReference type="PRINTS" id="PR00598">
    <property type="entry name" value="HTHMARR"/>
</dbReference>
<evidence type="ECO:0000313" key="3">
    <source>
        <dbReference type="Proteomes" id="UP000612808"/>
    </source>
</evidence>
<proteinExistence type="predicted"/>
<dbReference type="Proteomes" id="UP000612808">
    <property type="component" value="Unassembled WGS sequence"/>
</dbReference>
<reference evidence="2" key="1">
    <citation type="submission" date="2021-01" db="EMBL/GenBank/DDBJ databases">
        <title>Whole genome shotgun sequence of Actinocatenispora rupis NBRC 107355.</title>
        <authorList>
            <person name="Komaki H."/>
            <person name="Tamura T."/>
        </authorList>
    </citation>
    <scope>NUCLEOTIDE SEQUENCE</scope>
    <source>
        <strain evidence="2">NBRC 107355</strain>
    </source>
</reference>
<dbReference type="SMART" id="SM00347">
    <property type="entry name" value="HTH_MARR"/>
    <property type="match status" value="1"/>
</dbReference>
<accession>A0A8J3JHG3</accession>
<dbReference type="Pfam" id="PF01047">
    <property type="entry name" value="MarR"/>
    <property type="match status" value="1"/>
</dbReference>
<name>A0A8J3JHG3_9ACTN</name>
<dbReference type="InterPro" id="IPR036388">
    <property type="entry name" value="WH-like_DNA-bd_sf"/>
</dbReference>
<evidence type="ECO:0000259" key="1">
    <source>
        <dbReference type="PROSITE" id="PS50995"/>
    </source>
</evidence>
<dbReference type="InterPro" id="IPR039422">
    <property type="entry name" value="MarR/SlyA-like"/>
</dbReference>
<feature type="domain" description="HTH marR-type" evidence="1">
    <location>
        <begin position="5"/>
        <end position="137"/>
    </location>
</feature>
<gene>
    <name evidence="2" type="ORF">Aru02nite_58920</name>
</gene>
<dbReference type="EMBL" id="BOMB01000036">
    <property type="protein sequence ID" value="GID15003.1"/>
    <property type="molecule type" value="Genomic_DNA"/>
</dbReference>
<sequence>MSDEVLTAFDALFELTTRLGESMRADLGAHGLNPARAEVLLVLHRRGPVVQRELSQILRVTPRHVTGLVDTLAEQGWVARTPHPSDRRAVLVGLTDAGTAQATEMHRRRAEAARAWLGDVDPADLTTFRTVLGQVLDRLGSSGER</sequence>
<dbReference type="RefSeq" id="WP_203663086.1">
    <property type="nucleotide sequence ID" value="NZ_BAAAZM010000012.1"/>
</dbReference>
<dbReference type="InterPro" id="IPR036390">
    <property type="entry name" value="WH_DNA-bd_sf"/>
</dbReference>
<dbReference type="PANTHER" id="PTHR33164:SF99">
    <property type="entry name" value="MARR FAMILY REGULATORY PROTEIN"/>
    <property type="match status" value="1"/>
</dbReference>
<dbReference type="SUPFAM" id="SSF46785">
    <property type="entry name" value="Winged helix' DNA-binding domain"/>
    <property type="match status" value="1"/>
</dbReference>
<dbReference type="InterPro" id="IPR000835">
    <property type="entry name" value="HTH_MarR-typ"/>
</dbReference>
<dbReference type="GO" id="GO:0003700">
    <property type="term" value="F:DNA-binding transcription factor activity"/>
    <property type="evidence" value="ECO:0007669"/>
    <property type="project" value="InterPro"/>
</dbReference>
<protein>
    <recommendedName>
        <fullName evidence="1">HTH marR-type domain-containing protein</fullName>
    </recommendedName>
</protein>
<dbReference type="PANTHER" id="PTHR33164">
    <property type="entry name" value="TRANSCRIPTIONAL REGULATOR, MARR FAMILY"/>
    <property type="match status" value="1"/>
</dbReference>
<dbReference type="AlphaFoldDB" id="A0A8J3JHG3"/>
<evidence type="ECO:0000313" key="2">
    <source>
        <dbReference type="EMBL" id="GID15003.1"/>
    </source>
</evidence>
<organism evidence="2 3">
    <name type="scientific">Actinocatenispora rupis</name>
    <dbReference type="NCBI Taxonomy" id="519421"/>
    <lineage>
        <taxon>Bacteria</taxon>
        <taxon>Bacillati</taxon>
        <taxon>Actinomycetota</taxon>
        <taxon>Actinomycetes</taxon>
        <taxon>Micromonosporales</taxon>
        <taxon>Micromonosporaceae</taxon>
        <taxon>Actinocatenispora</taxon>
    </lineage>
</organism>
<dbReference type="GO" id="GO:0006950">
    <property type="term" value="P:response to stress"/>
    <property type="evidence" value="ECO:0007669"/>
    <property type="project" value="TreeGrafter"/>
</dbReference>
<dbReference type="PROSITE" id="PS50995">
    <property type="entry name" value="HTH_MARR_2"/>
    <property type="match status" value="1"/>
</dbReference>